<keyword evidence="3" id="KW-1185">Reference proteome</keyword>
<dbReference type="InterPro" id="IPR000873">
    <property type="entry name" value="AMP-dep_synth/lig_dom"/>
</dbReference>
<dbReference type="Pfam" id="PF00501">
    <property type="entry name" value="AMP-binding"/>
    <property type="match status" value="1"/>
</dbReference>
<dbReference type="Gene3D" id="3.40.50.12780">
    <property type="entry name" value="N-terminal domain of ligase-like"/>
    <property type="match status" value="1"/>
</dbReference>
<dbReference type="GO" id="GO:0031956">
    <property type="term" value="F:medium-chain fatty acid-CoA ligase activity"/>
    <property type="evidence" value="ECO:0007669"/>
    <property type="project" value="TreeGrafter"/>
</dbReference>
<accession>Q4JT00</accession>
<keyword evidence="2" id="KW-0436">Ligase</keyword>
<dbReference type="InterPro" id="IPR045851">
    <property type="entry name" value="AMP-bd_C_sf"/>
</dbReference>
<dbReference type="eggNOG" id="COG0318">
    <property type="taxonomic scope" value="Bacteria"/>
</dbReference>
<dbReference type="OrthoDB" id="9803968at2"/>
<dbReference type="Proteomes" id="UP000000545">
    <property type="component" value="Chromosome"/>
</dbReference>
<dbReference type="PANTHER" id="PTHR43201:SF32">
    <property type="entry name" value="2-SUCCINYLBENZOATE--COA LIGASE, CHLOROPLASTIC_PEROXISOMAL"/>
    <property type="match status" value="1"/>
</dbReference>
<feature type="domain" description="AMP-dependent synthetase/ligase" evidence="1">
    <location>
        <begin position="88"/>
        <end position="295"/>
    </location>
</feature>
<dbReference type="AlphaFoldDB" id="Q4JT00"/>
<gene>
    <name evidence="2" type="primary">menE</name>
    <name evidence="2" type="ordered locus">jk1876</name>
</gene>
<evidence type="ECO:0000313" key="2">
    <source>
        <dbReference type="EMBL" id="CAI38057.1"/>
    </source>
</evidence>
<dbReference type="SUPFAM" id="SSF56801">
    <property type="entry name" value="Acetyl-CoA synthetase-like"/>
    <property type="match status" value="1"/>
</dbReference>
<protein>
    <submittedName>
        <fullName evidence="2">O-succinylbenzoic acid--CoA ligase</fullName>
        <ecNumber evidence="2">6.2.1.26</ecNumber>
    </submittedName>
</protein>
<dbReference type="EC" id="6.2.1.26" evidence="2"/>
<evidence type="ECO:0000259" key="1">
    <source>
        <dbReference type="Pfam" id="PF00501"/>
    </source>
</evidence>
<dbReference type="GO" id="GO:0006631">
    <property type="term" value="P:fatty acid metabolic process"/>
    <property type="evidence" value="ECO:0007669"/>
    <property type="project" value="TreeGrafter"/>
</dbReference>
<dbReference type="PANTHER" id="PTHR43201">
    <property type="entry name" value="ACYL-COA SYNTHETASE"/>
    <property type="match status" value="1"/>
</dbReference>
<reference evidence="2 3" key="1">
    <citation type="journal article" date="2005" name="J. Bacteriol.">
        <title>Complete genome sequence and analysis of the multiresistant nosocomial pathogen Corynebacterium jeikeium K411, a lipid-requiring bacterium of the human skin flora.</title>
        <authorList>
            <person name="Tauch A."/>
            <person name="Kaiser O."/>
            <person name="Hain T."/>
            <person name="Goesmann A."/>
            <person name="Weisshaar B."/>
            <person name="Albersmeier A."/>
            <person name="Bekel T."/>
            <person name="Bischoff N."/>
            <person name="Brune I."/>
            <person name="Chakraborty T."/>
            <person name="Kalinowski J."/>
            <person name="Meyer F."/>
            <person name="Rupp O."/>
            <person name="Schneiker S."/>
            <person name="Viehoever P."/>
            <person name="Puehler A."/>
        </authorList>
    </citation>
    <scope>NUCLEOTIDE SEQUENCE [LARGE SCALE GENOMIC DNA]</scope>
    <source>
        <strain evidence="2 3">K411</strain>
    </source>
</reference>
<dbReference type="EMBL" id="CR931997">
    <property type="protein sequence ID" value="CAI38057.1"/>
    <property type="molecule type" value="Genomic_DNA"/>
</dbReference>
<evidence type="ECO:0000313" key="3">
    <source>
        <dbReference type="Proteomes" id="UP000000545"/>
    </source>
</evidence>
<dbReference type="KEGG" id="cjk:jk1876"/>
<dbReference type="Gene3D" id="3.30.300.30">
    <property type="match status" value="1"/>
</dbReference>
<dbReference type="GO" id="GO:0008756">
    <property type="term" value="F:o-succinylbenzoate-CoA ligase activity"/>
    <property type="evidence" value="ECO:0007669"/>
    <property type="project" value="UniProtKB-EC"/>
</dbReference>
<dbReference type="STRING" id="306537.jk1876"/>
<dbReference type="HOGENOM" id="CLU_000022_59_3_11"/>
<dbReference type="InterPro" id="IPR042099">
    <property type="entry name" value="ANL_N_sf"/>
</dbReference>
<sequence>MLPEPACTLVSMTGNSSLVPLQPTVISAASPELFATSLEALKRLLAEEISILPLPADWEQSCPDLPKQMRAGSSLADDLVAPGTLIACTSGSTGTPKGAVLGSRQLTTSADATASFIGRHYQAQPGAWLLTLPAHHIAGLQVMLRSLRAGYTPLAAAHLQAQHLQAQRAHAGARFTATGFIADTEALAETYPDVDLYTSLVPAQLERIAEDPAAVKALKRYACVLVGGAAAREGVIKKMAEEGAQIALTYGSSETAGGMVYNGQPLPGAQVRIDGADERGAGRVRISGPMVADGYRNVDSAEAFPVAGEFVTSDIGVVDGGEESGGTLRILGRADGAINTGGYKVLPEEVEKAICQQVPGAEAAFTAGVEDPKYAEFGESIGALVVLREAGNGAAEHPREVTDLVREAMRGQAGPSLIPRRAWAIREMPTTGPGKTDRQQAAAMLDELYGQPHS</sequence>
<dbReference type="PATRIC" id="fig|306537.10.peg.1902"/>
<organism evidence="2 3">
    <name type="scientific">Corynebacterium jeikeium (strain K411)</name>
    <dbReference type="NCBI Taxonomy" id="306537"/>
    <lineage>
        <taxon>Bacteria</taxon>
        <taxon>Bacillati</taxon>
        <taxon>Actinomycetota</taxon>
        <taxon>Actinomycetes</taxon>
        <taxon>Mycobacteriales</taxon>
        <taxon>Corynebacteriaceae</taxon>
        <taxon>Corynebacterium</taxon>
    </lineage>
</organism>
<proteinExistence type="predicted"/>
<name>Q4JT00_CORJK</name>